<dbReference type="KEGG" id="vg:55003952"/>
<sequence length="90" mass="9762">MGIKAIDDVVNQLVEERLKVPAFSESAVQFLHILFNASYASKLGVINDLKAAGHSEGYIAGFIGGLQYCSDTLDSAVAKRQSLKDNIQFD</sequence>
<reference evidence="1 2" key="1">
    <citation type="submission" date="2017-08" db="EMBL/GenBank/DDBJ databases">
        <title>Genomic analysis reveals CRISPR-Cas mediated host-pathogen interaction between enterotoxigenic Escherichia coli and phages.</title>
        <authorList>
            <person name="Chakraborty S."/>
            <person name="Begum Y.A."/>
            <person name="Qadri F."/>
            <person name="Camilli A."/>
        </authorList>
    </citation>
    <scope>NUCLEOTIDE SEQUENCE [LARGE SCALE GENOMIC DNA]</scope>
</reference>
<name>A0A384WW75_9CAUD</name>
<dbReference type="Pfam" id="PF10911">
    <property type="entry name" value="T7-like_Y65"/>
    <property type="match status" value="1"/>
</dbReference>
<evidence type="ECO:0000313" key="2">
    <source>
        <dbReference type="Proteomes" id="UP000275089"/>
    </source>
</evidence>
<organism evidence="1 2">
    <name type="scientific">Escherichia phage IMM-002</name>
    <dbReference type="NCBI Taxonomy" id="2041760"/>
    <lineage>
        <taxon>Viruses</taxon>
        <taxon>Duplodnaviria</taxon>
        <taxon>Heunggongvirae</taxon>
        <taxon>Uroviricota</taxon>
        <taxon>Caudoviricetes</taxon>
        <taxon>Autographivirales</taxon>
        <taxon>Autotranscriptaviridae</taxon>
        <taxon>Studiervirinae</taxon>
        <taxon>Kayfunavirus</taxon>
        <taxon>Kayfunavirus IMM002</taxon>
    </lineage>
</organism>
<dbReference type="RefSeq" id="YP_009812879.1">
    <property type="nucleotide sequence ID" value="NC_048071.1"/>
</dbReference>
<proteinExistence type="predicted"/>
<protein>
    <submittedName>
        <fullName evidence="1">Uncharacterized protein</fullName>
    </submittedName>
</protein>
<keyword evidence="2" id="KW-1185">Reference proteome</keyword>
<dbReference type="GeneID" id="55003952"/>
<dbReference type="Proteomes" id="UP000275089">
    <property type="component" value="Segment"/>
</dbReference>
<evidence type="ECO:0000313" key="1">
    <source>
        <dbReference type="EMBL" id="ATI17010.1"/>
    </source>
</evidence>
<dbReference type="InterPro" id="IPR020121">
    <property type="entry name" value="Phage_T7-like_6.5"/>
</dbReference>
<dbReference type="EMBL" id="MF630921">
    <property type="protein sequence ID" value="ATI17010.1"/>
    <property type="molecule type" value="Genomic_DNA"/>
</dbReference>
<accession>A0A384WW75</accession>